<dbReference type="Proteomes" id="UP000886162">
    <property type="component" value="Unassembled WGS sequence"/>
</dbReference>
<accession>A0A831LHQ3</accession>
<dbReference type="PANTHER" id="PTHR46832:SF1">
    <property type="entry name" value="5'-METHYLTHIOADENOSINE_S-ADENOSYLHOMOCYSTEINE NUCLEOSIDASE"/>
    <property type="match status" value="1"/>
</dbReference>
<organism evidence="8">
    <name type="scientific">Geoalkalibacter subterraneus</name>
    <dbReference type="NCBI Taxonomy" id="483547"/>
    <lineage>
        <taxon>Bacteria</taxon>
        <taxon>Pseudomonadati</taxon>
        <taxon>Thermodesulfobacteriota</taxon>
        <taxon>Desulfuromonadia</taxon>
        <taxon>Desulfuromonadales</taxon>
        <taxon>Geoalkalibacteraceae</taxon>
        <taxon>Geoalkalibacter</taxon>
    </lineage>
</organism>
<evidence type="ECO:0000256" key="5">
    <source>
        <dbReference type="ARBA" id="ARBA00023167"/>
    </source>
</evidence>
<reference evidence="8" key="1">
    <citation type="journal article" date="2020" name="mSystems">
        <title>Genome- and Community-Level Interaction Insights into Carbon Utilization and Element Cycling Functions of Hydrothermarchaeota in Hydrothermal Sediment.</title>
        <authorList>
            <person name="Zhou Z."/>
            <person name="Liu Y."/>
            <person name="Xu W."/>
            <person name="Pan J."/>
            <person name="Luo Z.H."/>
            <person name="Li M."/>
        </authorList>
    </citation>
    <scope>NUCLEOTIDE SEQUENCE [LARGE SCALE GENOMIC DNA]</scope>
    <source>
        <strain evidence="8">SpSt-1220</strain>
    </source>
</reference>
<dbReference type="Pfam" id="PF01048">
    <property type="entry name" value="PNP_UDP_1"/>
    <property type="match status" value="1"/>
</dbReference>
<dbReference type="PANTHER" id="PTHR46832">
    <property type="entry name" value="5'-METHYLTHIOADENOSINE/S-ADENOSYLHOMOCYSTEINE NUCLEOSIDASE"/>
    <property type="match status" value="1"/>
</dbReference>
<evidence type="ECO:0000259" key="7">
    <source>
        <dbReference type="Pfam" id="PF01048"/>
    </source>
</evidence>
<sequence>GVGKVNAAVATQILIDRFGVNSVVFTGLAGALVPNLCQGDVVVSSFVVQHDIDLTAFGRRLGEIPELTRMFEADPRLVRAVCDAWEGLEERGEVDSQLLVGTIATGDSFIADARRIRYLQREFGAIATEMEGGAVGQVCVMNRVPFVVVRVISDSSEGGAAGELVLFLEHASELTCRLLIETVPRLAKPEVVTLWTEVAPVKLRARQVSFRFGPVIRQVYRAKQTGPESAPALIDRNLQPRLSRNLRSPWQNSRRPGPHGSRSRERQYRDPDSRQRYRPSDRAVLSVAGQYRL</sequence>
<evidence type="ECO:0000313" key="8">
    <source>
        <dbReference type="EMBL" id="HDR46273.1"/>
    </source>
</evidence>
<proteinExistence type="predicted"/>
<dbReference type="GO" id="GO:0008782">
    <property type="term" value="F:adenosylhomocysteine nucleosidase activity"/>
    <property type="evidence" value="ECO:0007669"/>
    <property type="project" value="UniProtKB-EC"/>
</dbReference>
<dbReference type="NCBIfam" id="TIGR01704">
    <property type="entry name" value="MTA_SAH-Nsdase"/>
    <property type="match status" value="1"/>
</dbReference>
<dbReference type="GO" id="GO:0005829">
    <property type="term" value="C:cytosol"/>
    <property type="evidence" value="ECO:0007669"/>
    <property type="project" value="TreeGrafter"/>
</dbReference>
<evidence type="ECO:0000256" key="4">
    <source>
        <dbReference type="ARBA" id="ARBA00022801"/>
    </source>
</evidence>
<name>A0A831LHQ3_9BACT</name>
<comment type="pathway">
    <text evidence="1">Amino-acid biosynthesis; L-methionine biosynthesis via salvage pathway; S-methyl-5-thio-alpha-D-ribose 1-phosphate from S-methyl-5'-thioadenosine (hydrolase route): step 1/2.</text>
</comment>
<dbReference type="AlphaFoldDB" id="A0A831LHQ3"/>
<feature type="compositionally biased region" description="Basic and acidic residues" evidence="6">
    <location>
        <begin position="262"/>
        <end position="281"/>
    </location>
</feature>
<dbReference type="EMBL" id="DSDO01000073">
    <property type="protein sequence ID" value="HDR46273.1"/>
    <property type="molecule type" value="Genomic_DNA"/>
</dbReference>
<feature type="non-terminal residue" evidence="8">
    <location>
        <position position="1"/>
    </location>
</feature>
<protein>
    <recommendedName>
        <fullName evidence="2">adenosylhomocysteine nucleosidase</fullName>
        <ecNumber evidence="2">3.2.2.9</ecNumber>
    </recommendedName>
</protein>
<dbReference type="GO" id="GO:0009164">
    <property type="term" value="P:nucleoside catabolic process"/>
    <property type="evidence" value="ECO:0007669"/>
    <property type="project" value="InterPro"/>
</dbReference>
<dbReference type="GO" id="GO:0019509">
    <property type="term" value="P:L-methionine salvage from methylthioadenosine"/>
    <property type="evidence" value="ECO:0007669"/>
    <property type="project" value="UniProtKB-UniPathway"/>
</dbReference>
<keyword evidence="5" id="KW-0486">Methionine biosynthesis</keyword>
<dbReference type="InterPro" id="IPR010049">
    <property type="entry name" value="MTA_SAH_Nsdase"/>
</dbReference>
<dbReference type="Gene3D" id="3.40.50.1580">
    <property type="entry name" value="Nucleoside phosphorylase domain"/>
    <property type="match status" value="1"/>
</dbReference>
<dbReference type="NCBIfam" id="NF004079">
    <property type="entry name" value="PRK05584.1"/>
    <property type="match status" value="1"/>
</dbReference>
<evidence type="ECO:0000256" key="6">
    <source>
        <dbReference type="SAM" id="MobiDB-lite"/>
    </source>
</evidence>
<keyword evidence="8" id="KW-0326">Glycosidase</keyword>
<dbReference type="EC" id="3.2.2.9" evidence="2"/>
<comment type="caution">
    <text evidence="8">The sequence shown here is derived from an EMBL/GenBank/DDBJ whole genome shotgun (WGS) entry which is preliminary data.</text>
</comment>
<dbReference type="SUPFAM" id="SSF53167">
    <property type="entry name" value="Purine and uridine phosphorylases"/>
    <property type="match status" value="1"/>
</dbReference>
<dbReference type="CDD" id="cd09008">
    <property type="entry name" value="MTAN"/>
    <property type="match status" value="1"/>
</dbReference>
<dbReference type="GO" id="GO:0008930">
    <property type="term" value="F:methylthioadenosine nucleosidase activity"/>
    <property type="evidence" value="ECO:0007669"/>
    <property type="project" value="InterPro"/>
</dbReference>
<keyword evidence="3" id="KW-0028">Amino-acid biosynthesis</keyword>
<gene>
    <name evidence="8" type="ORF">ENN94_01075</name>
</gene>
<evidence type="ECO:0000256" key="1">
    <source>
        <dbReference type="ARBA" id="ARBA00004945"/>
    </source>
</evidence>
<dbReference type="GO" id="GO:0019284">
    <property type="term" value="P:L-methionine salvage from S-adenosylmethionine"/>
    <property type="evidence" value="ECO:0007669"/>
    <property type="project" value="TreeGrafter"/>
</dbReference>
<evidence type="ECO:0000256" key="2">
    <source>
        <dbReference type="ARBA" id="ARBA00011974"/>
    </source>
</evidence>
<feature type="domain" description="Nucleoside phosphorylase" evidence="7">
    <location>
        <begin position="1"/>
        <end position="182"/>
    </location>
</feature>
<evidence type="ECO:0000256" key="3">
    <source>
        <dbReference type="ARBA" id="ARBA00022605"/>
    </source>
</evidence>
<dbReference type="InterPro" id="IPR035994">
    <property type="entry name" value="Nucleoside_phosphorylase_sf"/>
</dbReference>
<dbReference type="UniPathway" id="UPA00904">
    <property type="reaction ID" value="UER00871"/>
</dbReference>
<feature type="region of interest" description="Disordered" evidence="6">
    <location>
        <begin position="245"/>
        <end position="281"/>
    </location>
</feature>
<keyword evidence="4 8" id="KW-0378">Hydrolase</keyword>
<dbReference type="InterPro" id="IPR000845">
    <property type="entry name" value="Nucleoside_phosphorylase_d"/>
</dbReference>